<sequence>MKTKKGVSLFRIFWVIFLILIAIFFVYLYRLHIEGTLGKHLLQISNEIAKIFKKNPILIWLLLSYIVIFYFGYLLGKNRK</sequence>
<accession>A0A8E2IHY9</accession>
<evidence type="ECO:0000256" key="1">
    <source>
        <dbReference type="SAM" id="Phobius"/>
    </source>
</evidence>
<feature type="transmembrane region" description="Helical" evidence="1">
    <location>
        <begin position="57"/>
        <end position="76"/>
    </location>
</feature>
<name>A0A8E2IHY9_9BACI</name>
<protein>
    <submittedName>
        <fullName evidence="2">Uncharacterized protein</fullName>
    </submittedName>
</protein>
<dbReference type="EMBL" id="MTLA01000007">
    <property type="protein sequence ID" value="OOP70246.1"/>
    <property type="molecule type" value="Genomic_DNA"/>
</dbReference>
<comment type="caution">
    <text evidence="2">The sequence shown here is derived from an EMBL/GenBank/DDBJ whole genome shotgun (WGS) entry which is preliminary data.</text>
</comment>
<dbReference type="AlphaFoldDB" id="A0A8E2IHY9"/>
<feature type="transmembrane region" description="Helical" evidence="1">
    <location>
        <begin position="12"/>
        <end position="29"/>
    </location>
</feature>
<keyword evidence="3" id="KW-1185">Reference proteome</keyword>
<evidence type="ECO:0000313" key="3">
    <source>
        <dbReference type="Proteomes" id="UP000189761"/>
    </source>
</evidence>
<keyword evidence="1" id="KW-0812">Transmembrane</keyword>
<dbReference type="RefSeq" id="WP_078109195.1">
    <property type="nucleotide sequence ID" value="NZ_CP065424.1"/>
</dbReference>
<keyword evidence="1" id="KW-1133">Transmembrane helix</keyword>
<keyword evidence="1" id="KW-0472">Membrane</keyword>
<evidence type="ECO:0000313" key="2">
    <source>
        <dbReference type="EMBL" id="OOP70246.1"/>
    </source>
</evidence>
<dbReference type="Proteomes" id="UP000189761">
    <property type="component" value="Unassembled WGS sequence"/>
</dbReference>
<gene>
    <name evidence="2" type="ORF">BWZ43_00855</name>
</gene>
<reference evidence="2 3" key="1">
    <citation type="submission" date="2017-01" db="EMBL/GenBank/DDBJ databases">
        <title>Draft genome sequence of Bacillus oleronius.</title>
        <authorList>
            <person name="Allam M."/>
        </authorList>
    </citation>
    <scope>NUCLEOTIDE SEQUENCE [LARGE SCALE GENOMIC DNA]</scope>
    <source>
        <strain evidence="2 3">DSM 9356</strain>
    </source>
</reference>
<organism evidence="2 3">
    <name type="scientific">Heyndrickxia oleronia</name>
    <dbReference type="NCBI Taxonomy" id="38875"/>
    <lineage>
        <taxon>Bacteria</taxon>
        <taxon>Bacillati</taxon>
        <taxon>Bacillota</taxon>
        <taxon>Bacilli</taxon>
        <taxon>Bacillales</taxon>
        <taxon>Bacillaceae</taxon>
        <taxon>Heyndrickxia</taxon>
    </lineage>
</organism>
<proteinExistence type="predicted"/>